<dbReference type="AlphaFoldDB" id="A0A0C9ZXY5"/>
<evidence type="ECO:0000256" key="1">
    <source>
        <dbReference type="SAM" id="MobiDB-lite"/>
    </source>
</evidence>
<protein>
    <submittedName>
        <fullName evidence="2">Unplaced genomic scaffold scaffold_14, whole genome shotgun sequence</fullName>
    </submittedName>
</protein>
<reference evidence="2 3" key="1">
    <citation type="submission" date="2014-04" db="EMBL/GenBank/DDBJ databases">
        <authorList>
            <consortium name="DOE Joint Genome Institute"/>
            <person name="Kuo A."/>
            <person name="Kohler A."/>
            <person name="Costa M.D."/>
            <person name="Nagy L.G."/>
            <person name="Floudas D."/>
            <person name="Copeland A."/>
            <person name="Barry K.W."/>
            <person name="Cichocki N."/>
            <person name="Veneault-Fourrey C."/>
            <person name="LaButti K."/>
            <person name="Lindquist E.A."/>
            <person name="Lipzen A."/>
            <person name="Lundell T."/>
            <person name="Morin E."/>
            <person name="Murat C."/>
            <person name="Sun H."/>
            <person name="Tunlid A."/>
            <person name="Henrissat B."/>
            <person name="Grigoriev I.V."/>
            <person name="Hibbett D.S."/>
            <person name="Martin F."/>
            <person name="Nordberg H.P."/>
            <person name="Cantor M.N."/>
            <person name="Hua S.X."/>
        </authorList>
    </citation>
    <scope>NUCLEOTIDE SEQUENCE [LARGE SCALE GENOMIC DNA]</scope>
    <source>
        <strain evidence="2 3">441</strain>
    </source>
</reference>
<keyword evidence="3" id="KW-1185">Reference proteome</keyword>
<dbReference type="Proteomes" id="UP000054018">
    <property type="component" value="Unassembled WGS sequence"/>
</dbReference>
<dbReference type="HOGENOM" id="CLU_2085720_0_0_1"/>
<feature type="region of interest" description="Disordered" evidence="1">
    <location>
        <begin position="64"/>
        <end position="91"/>
    </location>
</feature>
<organism evidence="2 3">
    <name type="scientific">Pisolithus microcarpus 441</name>
    <dbReference type="NCBI Taxonomy" id="765257"/>
    <lineage>
        <taxon>Eukaryota</taxon>
        <taxon>Fungi</taxon>
        <taxon>Dikarya</taxon>
        <taxon>Basidiomycota</taxon>
        <taxon>Agaricomycotina</taxon>
        <taxon>Agaricomycetes</taxon>
        <taxon>Agaricomycetidae</taxon>
        <taxon>Boletales</taxon>
        <taxon>Sclerodermatineae</taxon>
        <taxon>Pisolithaceae</taxon>
        <taxon>Pisolithus</taxon>
    </lineage>
</organism>
<reference evidence="3" key="2">
    <citation type="submission" date="2015-01" db="EMBL/GenBank/DDBJ databases">
        <title>Evolutionary Origins and Diversification of the Mycorrhizal Mutualists.</title>
        <authorList>
            <consortium name="DOE Joint Genome Institute"/>
            <consortium name="Mycorrhizal Genomics Consortium"/>
            <person name="Kohler A."/>
            <person name="Kuo A."/>
            <person name="Nagy L.G."/>
            <person name="Floudas D."/>
            <person name="Copeland A."/>
            <person name="Barry K.W."/>
            <person name="Cichocki N."/>
            <person name="Veneault-Fourrey C."/>
            <person name="LaButti K."/>
            <person name="Lindquist E.A."/>
            <person name="Lipzen A."/>
            <person name="Lundell T."/>
            <person name="Morin E."/>
            <person name="Murat C."/>
            <person name="Riley R."/>
            <person name="Ohm R."/>
            <person name="Sun H."/>
            <person name="Tunlid A."/>
            <person name="Henrissat B."/>
            <person name="Grigoriev I.V."/>
            <person name="Hibbett D.S."/>
            <person name="Martin F."/>
        </authorList>
    </citation>
    <scope>NUCLEOTIDE SEQUENCE [LARGE SCALE GENOMIC DNA]</scope>
    <source>
        <strain evidence="3">441</strain>
    </source>
</reference>
<sequence>MRVSPVTEERTENGRSCMALHSNHCKFLSWTALSLVKPHFNSQRTDVVSASSLAPSRNRRVVQKSDFMNQSHDRNQGRCRSSLPNGVYDHAKRQGRGKLGVHLILDHLVTEEPHSWF</sequence>
<gene>
    <name evidence="2" type="ORF">PISMIDRAFT_219740</name>
</gene>
<name>A0A0C9ZXY5_9AGAM</name>
<evidence type="ECO:0000313" key="3">
    <source>
        <dbReference type="Proteomes" id="UP000054018"/>
    </source>
</evidence>
<accession>A0A0C9ZXY5</accession>
<evidence type="ECO:0000313" key="2">
    <source>
        <dbReference type="EMBL" id="KIK27062.1"/>
    </source>
</evidence>
<dbReference type="EMBL" id="KN833698">
    <property type="protein sequence ID" value="KIK27062.1"/>
    <property type="molecule type" value="Genomic_DNA"/>
</dbReference>
<proteinExistence type="predicted"/>